<evidence type="ECO:0000256" key="2">
    <source>
        <dbReference type="ARBA" id="ARBA00022840"/>
    </source>
</evidence>
<keyword evidence="2" id="KW-0067">ATP-binding</keyword>
<dbReference type="InterPro" id="IPR000719">
    <property type="entry name" value="Prot_kinase_dom"/>
</dbReference>
<evidence type="ECO:0000256" key="1">
    <source>
        <dbReference type="ARBA" id="ARBA00022741"/>
    </source>
</evidence>
<dbReference type="PROSITE" id="PS50011">
    <property type="entry name" value="PROTEIN_KINASE_DOM"/>
    <property type="match status" value="1"/>
</dbReference>
<gene>
    <name evidence="5" type="primary">LOC110799611</name>
</gene>
<sequence>MIRLKKRSSLVDDLSFRRMSHTGCPKKRNLEPERKLQMGQTLTKNKRKPKFESREEYFIKNGGILLEKKFALSRGQHMVAGQLKIFSNEVIEKATNYYDTDLILGSSNLRTVYKGTLEGRFVAVKAPQLLDPHPGLLHHHLTEASMSMVMNHENVVKLYGCCLETSIPTLVHEYFPNGSLFEHLHMDTASSKHMQWADRLRVATETGYALSYMHTALSNPVVRHPQKDGLLKEF</sequence>
<dbReference type="Pfam" id="PF07714">
    <property type="entry name" value="PK_Tyr_Ser-Thr"/>
    <property type="match status" value="1"/>
</dbReference>
<name>A0ABM3QI93_SPIOL</name>
<dbReference type="InterPro" id="IPR011009">
    <property type="entry name" value="Kinase-like_dom_sf"/>
</dbReference>
<keyword evidence="1" id="KW-0547">Nucleotide-binding</keyword>
<dbReference type="SUPFAM" id="SSF56112">
    <property type="entry name" value="Protein kinase-like (PK-like)"/>
    <property type="match status" value="1"/>
</dbReference>
<evidence type="ECO:0000313" key="4">
    <source>
        <dbReference type="Proteomes" id="UP000813463"/>
    </source>
</evidence>
<reference evidence="5" key="2">
    <citation type="submission" date="2025-08" db="UniProtKB">
        <authorList>
            <consortium name="RefSeq"/>
        </authorList>
    </citation>
    <scope>IDENTIFICATION</scope>
    <source>
        <tissue evidence="5">Leaf</tissue>
    </source>
</reference>
<dbReference type="InterPro" id="IPR001245">
    <property type="entry name" value="Ser-Thr/Tyr_kinase_cat_dom"/>
</dbReference>
<dbReference type="InterPro" id="IPR045274">
    <property type="entry name" value="WAK-like"/>
</dbReference>
<feature type="domain" description="Protein kinase" evidence="3">
    <location>
        <begin position="98"/>
        <end position="234"/>
    </location>
</feature>
<keyword evidence="4" id="KW-1185">Reference proteome</keyword>
<dbReference type="RefSeq" id="XP_056683079.1">
    <property type="nucleotide sequence ID" value="XM_056827101.1"/>
</dbReference>
<organism evidence="4 5">
    <name type="scientific">Spinacia oleracea</name>
    <name type="common">Spinach</name>
    <dbReference type="NCBI Taxonomy" id="3562"/>
    <lineage>
        <taxon>Eukaryota</taxon>
        <taxon>Viridiplantae</taxon>
        <taxon>Streptophyta</taxon>
        <taxon>Embryophyta</taxon>
        <taxon>Tracheophyta</taxon>
        <taxon>Spermatophyta</taxon>
        <taxon>Magnoliopsida</taxon>
        <taxon>eudicotyledons</taxon>
        <taxon>Gunneridae</taxon>
        <taxon>Pentapetalae</taxon>
        <taxon>Caryophyllales</taxon>
        <taxon>Chenopodiaceae</taxon>
        <taxon>Chenopodioideae</taxon>
        <taxon>Anserineae</taxon>
        <taxon>Spinacia</taxon>
    </lineage>
</organism>
<reference evidence="4" key="1">
    <citation type="journal article" date="2021" name="Nat. Commun.">
        <title>Genomic analyses provide insights into spinach domestication and the genetic basis of agronomic traits.</title>
        <authorList>
            <person name="Cai X."/>
            <person name="Sun X."/>
            <person name="Xu C."/>
            <person name="Sun H."/>
            <person name="Wang X."/>
            <person name="Ge C."/>
            <person name="Zhang Z."/>
            <person name="Wang Q."/>
            <person name="Fei Z."/>
            <person name="Jiao C."/>
            <person name="Wang Q."/>
        </authorList>
    </citation>
    <scope>NUCLEOTIDE SEQUENCE [LARGE SCALE GENOMIC DNA]</scope>
    <source>
        <strain evidence="4">cv. Varoflay</strain>
    </source>
</reference>
<evidence type="ECO:0000259" key="3">
    <source>
        <dbReference type="PROSITE" id="PS50011"/>
    </source>
</evidence>
<dbReference type="Proteomes" id="UP000813463">
    <property type="component" value="Chromosome 4"/>
</dbReference>
<dbReference type="Gene3D" id="3.30.200.20">
    <property type="entry name" value="Phosphorylase Kinase, domain 1"/>
    <property type="match status" value="1"/>
</dbReference>
<accession>A0ABM3QI93</accession>
<evidence type="ECO:0000313" key="5">
    <source>
        <dbReference type="RefSeq" id="XP_056683079.1"/>
    </source>
</evidence>
<protein>
    <submittedName>
        <fullName evidence="5">Wall-associated receptor kinase-like 10</fullName>
    </submittedName>
</protein>
<dbReference type="Gene3D" id="1.10.510.10">
    <property type="entry name" value="Transferase(Phosphotransferase) domain 1"/>
    <property type="match status" value="1"/>
</dbReference>
<dbReference type="PANTHER" id="PTHR27005:SF468">
    <property type="entry name" value="OS01G0310500 PROTEIN"/>
    <property type="match status" value="1"/>
</dbReference>
<dbReference type="GeneID" id="110799611"/>
<dbReference type="PANTHER" id="PTHR27005">
    <property type="entry name" value="WALL-ASSOCIATED RECEPTOR KINASE-LIKE 21"/>
    <property type="match status" value="1"/>
</dbReference>
<proteinExistence type="predicted"/>